<keyword evidence="2" id="KW-1185">Reference proteome</keyword>
<dbReference type="AlphaFoldDB" id="A0A835IPF9"/>
<accession>A0A835IPF9</accession>
<name>A0A835IPF9_9MAGN</name>
<dbReference type="EMBL" id="JADFTS010000002">
    <property type="protein sequence ID" value="KAF9621094.1"/>
    <property type="molecule type" value="Genomic_DNA"/>
</dbReference>
<sequence>MDELLLSIRVLADESSKISSVKEEFTIYFTSSCHQTTGKITAPESVAPINGMVTSYLIPPSPNFSSFLMRIHTSGGGLGFFDILVNGLVTYLLDRQEALFLSTVIENEDTYRWA</sequence>
<protein>
    <submittedName>
        <fullName evidence="1">Uncharacterized protein</fullName>
    </submittedName>
</protein>
<comment type="caution">
    <text evidence="1">The sequence shown here is derived from an EMBL/GenBank/DDBJ whole genome shotgun (WGS) entry which is preliminary data.</text>
</comment>
<gene>
    <name evidence="1" type="ORF">IFM89_016528</name>
</gene>
<evidence type="ECO:0000313" key="1">
    <source>
        <dbReference type="EMBL" id="KAF9621094.1"/>
    </source>
</evidence>
<dbReference type="Proteomes" id="UP000631114">
    <property type="component" value="Unassembled WGS sequence"/>
</dbReference>
<reference evidence="1 2" key="1">
    <citation type="submission" date="2020-10" db="EMBL/GenBank/DDBJ databases">
        <title>The Coptis chinensis genome and diversification of protoberbering-type alkaloids.</title>
        <authorList>
            <person name="Wang B."/>
            <person name="Shu S."/>
            <person name="Song C."/>
            <person name="Liu Y."/>
        </authorList>
    </citation>
    <scope>NUCLEOTIDE SEQUENCE [LARGE SCALE GENOMIC DNA]</scope>
    <source>
        <strain evidence="1">HL-2020</strain>
        <tissue evidence="1">Leaf</tissue>
    </source>
</reference>
<organism evidence="1 2">
    <name type="scientific">Coptis chinensis</name>
    <dbReference type="NCBI Taxonomy" id="261450"/>
    <lineage>
        <taxon>Eukaryota</taxon>
        <taxon>Viridiplantae</taxon>
        <taxon>Streptophyta</taxon>
        <taxon>Embryophyta</taxon>
        <taxon>Tracheophyta</taxon>
        <taxon>Spermatophyta</taxon>
        <taxon>Magnoliopsida</taxon>
        <taxon>Ranunculales</taxon>
        <taxon>Ranunculaceae</taxon>
        <taxon>Coptidoideae</taxon>
        <taxon>Coptis</taxon>
    </lineage>
</organism>
<evidence type="ECO:0000313" key="2">
    <source>
        <dbReference type="Proteomes" id="UP000631114"/>
    </source>
</evidence>
<proteinExistence type="predicted"/>